<sequence>MAAPQAWLQVCPADTPMTPNAPHDTAPWFPLSLPDSPALHLRAGPQLPNCRGVALPVPPEQIAAVRTATPSDRVADARTVLIYRPEPATPAFGSVETILPPAVPDAAAARTAAPLRSNFAGQLQWRSYGVEERVQAHIADGRLAVQCRGGAKPAGVLLSAPWTMPQAALALAVQYRADGAFALSLADDAASHDERSMPLGQLGPAAGAALLPLPASGWDPAHWRHFVLACPDSAATLAIDSLQLQLRPSAALAPARATWIWRSKEWLSDPAKVLAKARRHGMRTLFITVPTQGATVPQSGRLAAFAKKAAAAGIALWAVEGDPHMALPDHHAATTGRLRAFAAYNRKVEPAARLHGVQFDIEPYLIDGYGTASARFDHGYAQLLAQLRAAAQGMPLDFVVPFWWRSKDTLLDALAHAASIVTVMDYRTDEEQIRSFAEPFLDWGVRHRVDVRIALESGAIGPERQHRYVRAGGEPAELWAIPLMPQDSGLAAPLDVLVLLKQPQTGLPGMAFRYSGNRLLDGSATTFQRQPERLRALLPRLEQDFSAWPSFAGMAVHEPWDAVTAPVPDPVQDPAQRQPTLPPSSAR</sequence>
<reference evidence="2 3" key="1">
    <citation type="submission" date="2019-11" db="EMBL/GenBank/DDBJ databases">
        <title>Type strains purchased from KCTC, JCM and DSMZ.</title>
        <authorList>
            <person name="Lu H."/>
        </authorList>
    </citation>
    <scope>NUCLEOTIDE SEQUENCE [LARGE SCALE GENOMIC DNA]</scope>
    <source>
        <strain evidence="2 3">KCTC 42409</strain>
    </source>
</reference>
<proteinExistence type="predicted"/>
<dbReference type="OrthoDB" id="7057115at2"/>
<accession>A0A6L6Q6X6</accession>
<dbReference type="RefSeq" id="WP_155441761.1">
    <property type="nucleotide sequence ID" value="NZ_WNLA01000024.1"/>
</dbReference>
<evidence type="ECO:0000313" key="2">
    <source>
        <dbReference type="EMBL" id="MTW05410.1"/>
    </source>
</evidence>
<evidence type="ECO:0000256" key="1">
    <source>
        <dbReference type="SAM" id="MobiDB-lite"/>
    </source>
</evidence>
<comment type="caution">
    <text evidence="2">The sequence shown here is derived from an EMBL/GenBank/DDBJ whole genome shotgun (WGS) entry which is preliminary data.</text>
</comment>
<feature type="region of interest" description="Disordered" evidence="1">
    <location>
        <begin position="563"/>
        <end position="587"/>
    </location>
</feature>
<dbReference type="EMBL" id="WNLA01000024">
    <property type="protein sequence ID" value="MTW05410.1"/>
    <property type="molecule type" value="Genomic_DNA"/>
</dbReference>
<gene>
    <name evidence="2" type="ORF">GM668_25335</name>
</gene>
<organism evidence="2 3">
    <name type="scientific">Pseudoduganella ginsengisoli</name>
    <dbReference type="NCBI Taxonomy" id="1462440"/>
    <lineage>
        <taxon>Bacteria</taxon>
        <taxon>Pseudomonadati</taxon>
        <taxon>Pseudomonadota</taxon>
        <taxon>Betaproteobacteria</taxon>
        <taxon>Burkholderiales</taxon>
        <taxon>Oxalobacteraceae</taxon>
        <taxon>Telluria group</taxon>
        <taxon>Pseudoduganella</taxon>
    </lineage>
</organism>
<keyword evidence="3" id="KW-1185">Reference proteome</keyword>
<evidence type="ECO:0000313" key="3">
    <source>
        <dbReference type="Proteomes" id="UP000484015"/>
    </source>
</evidence>
<dbReference type="Proteomes" id="UP000484015">
    <property type="component" value="Unassembled WGS sequence"/>
</dbReference>
<name>A0A6L6Q6X6_9BURK</name>
<protein>
    <submittedName>
        <fullName evidence="2">Uncharacterized protein</fullName>
    </submittedName>
</protein>
<dbReference type="AlphaFoldDB" id="A0A6L6Q6X6"/>